<feature type="domain" description="ABC1 atypical kinase-like" evidence="3">
    <location>
        <begin position="94"/>
        <end position="337"/>
    </location>
</feature>
<gene>
    <name evidence="4" type="ORF">ACFOUO_09525</name>
</gene>
<feature type="transmembrane region" description="Helical" evidence="2">
    <location>
        <begin position="498"/>
        <end position="520"/>
    </location>
</feature>
<keyword evidence="4" id="KW-0418">Kinase</keyword>
<dbReference type="Proteomes" id="UP001595843">
    <property type="component" value="Unassembled WGS sequence"/>
</dbReference>
<organism evidence="4 5">
    <name type="scientific">Salinithrix halophila</name>
    <dbReference type="NCBI Taxonomy" id="1485204"/>
    <lineage>
        <taxon>Bacteria</taxon>
        <taxon>Bacillati</taxon>
        <taxon>Bacillota</taxon>
        <taxon>Bacilli</taxon>
        <taxon>Bacillales</taxon>
        <taxon>Thermoactinomycetaceae</taxon>
        <taxon>Salinithrix</taxon>
    </lineage>
</organism>
<accession>A0ABV8JDN6</accession>
<protein>
    <submittedName>
        <fullName evidence="4">ABC1 kinase family protein</fullName>
    </submittedName>
</protein>
<dbReference type="SUPFAM" id="SSF56112">
    <property type="entry name" value="Protein kinase-like (PK-like)"/>
    <property type="match status" value="1"/>
</dbReference>
<evidence type="ECO:0000256" key="2">
    <source>
        <dbReference type="SAM" id="Phobius"/>
    </source>
</evidence>
<reference evidence="5" key="1">
    <citation type="journal article" date="2019" name="Int. J. Syst. Evol. Microbiol.">
        <title>The Global Catalogue of Microorganisms (GCM) 10K type strain sequencing project: providing services to taxonomists for standard genome sequencing and annotation.</title>
        <authorList>
            <consortium name="The Broad Institute Genomics Platform"/>
            <consortium name="The Broad Institute Genome Sequencing Center for Infectious Disease"/>
            <person name="Wu L."/>
            <person name="Ma J."/>
        </authorList>
    </citation>
    <scope>NUCLEOTIDE SEQUENCE [LARGE SCALE GENOMIC DNA]</scope>
    <source>
        <strain evidence="5">IBRC-M 10813</strain>
    </source>
</reference>
<dbReference type="GO" id="GO:0016301">
    <property type="term" value="F:kinase activity"/>
    <property type="evidence" value="ECO:0007669"/>
    <property type="project" value="UniProtKB-KW"/>
</dbReference>
<evidence type="ECO:0000259" key="3">
    <source>
        <dbReference type="Pfam" id="PF03109"/>
    </source>
</evidence>
<comment type="caution">
    <text evidence="4">The sequence shown here is derived from an EMBL/GenBank/DDBJ whole genome shotgun (WGS) entry which is preliminary data.</text>
</comment>
<dbReference type="EMBL" id="JBHSAP010000009">
    <property type="protein sequence ID" value="MFC4077053.1"/>
    <property type="molecule type" value="Genomic_DNA"/>
</dbReference>
<keyword evidence="4" id="KW-0808">Transferase</keyword>
<sequence>MIGKKMRNLNRYREIASTFAKHGFGFLLDEMGLFTRLSMPRDTDKEAIHQDPASMGRHIRKALEELGPTFVKLGQVASTRSDLLPEGVIKELEKLHDHVKPLPFADVKGVLERELGEVSRHFANIEEKPLAAASIGQVHKAVLHHGDTVAVKIQRPGISSVIEKDINILKDLAVMAEHRLEWAERHQVSSVVDELARSVREELDYSTEARHTDKIRNQFKDDPHIHIPHIYWDLTTHKVLTLEFIHGVKLNQLEILEEMGFDRKILAERLVESLFRQILIEGFFHGDPHPGNVFAQPGNRIAYIDFGMVGRLTPRMQDHFASMVIAMMQRNTDAMVRAILRMGLVPEDVDRQQLWLDMDELKDKYYDISISDINLGEAVNDLFDVAYRHRVRIPTDLTLLGKTMVTLESLVKKLDPEINVTRITQPFGEELIRERYNPKRMAASAWTSLLDYSETLAELPRQLKELTENLKKGRVQVDVGVPRLNVFLRKLDQIVNRLSYSIVLLSFSIIMCGLIIGSSLTRQNTLLWKVPAIEIGFFIASFMLFWLIYSIIKSGRL</sequence>
<keyword evidence="2" id="KW-0812">Transmembrane</keyword>
<feature type="transmembrane region" description="Helical" evidence="2">
    <location>
        <begin position="532"/>
        <end position="552"/>
    </location>
</feature>
<keyword evidence="5" id="KW-1185">Reference proteome</keyword>
<evidence type="ECO:0000256" key="1">
    <source>
        <dbReference type="ARBA" id="ARBA00009670"/>
    </source>
</evidence>
<keyword evidence="2" id="KW-1133">Transmembrane helix</keyword>
<proteinExistence type="inferred from homology"/>
<dbReference type="PANTHER" id="PTHR10566">
    <property type="entry name" value="CHAPERONE-ACTIVITY OF BC1 COMPLEX CABC1 -RELATED"/>
    <property type="match status" value="1"/>
</dbReference>
<dbReference type="RefSeq" id="WP_380704539.1">
    <property type="nucleotide sequence ID" value="NZ_JBHSAP010000009.1"/>
</dbReference>
<dbReference type="InterPro" id="IPR004147">
    <property type="entry name" value="ABC1_dom"/>
</dbReference>
<dbReference type="InterPro" id="IPR050154">
    <property type="entry name" value="UbiB_kinase"/>
</dbReference>
<dbReference type="CDD" id="cd05121">
    <property type="entry name" value="ABC1_ADCK3-like"/>
    <property type="match status" value="1"/>
</dbReference>
<evidence type="ECO:0000313" key="4">
    <source>
        <dbReference type="EMBL" id="MFC4077053.1"/>
    </source>
</evidence>
<comment type="similarity">
    <text evidence="1">Belongs to the protein kinase superfamily. ADCK protein kinase family.</text>
</comment>
<dbReference type="PANTHER" id="PTHR10566:SF113">
    <property type="entry name" value="PROTEIN ACTIVITY OF BC1 COMPLEX KINASE 7, CHLOROPLASTIC"/>
    <property type="match status" value="1"/>
</dbReference>
<keyword evidence="2" id="KW-0472">Membrane</keyword>
<dbReference type="InterPro" id="IPR011009">
    <property type="entry name" value="Kinase-like_dom_sf"/>
</dbReference>
<evidence type="ECO:0000313" key="5">
    <source>
        <dbReference type="Proteomes" id="UP001595843"/>
    </source>
</evidence>
<dbReference type="Pfam" id="PF03109">
    <property type="entry name" value="ABC1"/>
    <property type="match status" value="1"/>
</dbReference>
<name>A0ABV8JDN6_9BACL</name>